<accession>A0A6J5SYG9</accession>
<reference evidence="1" key="1">
    <citation type="submission" date="2020-05" db="EMBL/GenBank/DDBJ databases">
        <authorList>
            <person name="Chiriac C."/>
            <person name="Salcher M."/>
            <person name="Ghai R."/>
            <person name="Kavagutti S V."/>
        </authorList>
    </citation>
    <scope>NUCLEOTIDE SEQUENCE</scope>
</reference>
<organism evidence="1">
    <name type="scientific">uncultured Caudovirales phage</name>
    <dbReference type="NCBI Taxonomy" id="2100421"/>
    <lineage>
        <taxon>Viruses</taxon>
        <taxon>Duplodnaviria</taxon>
        <taxon>Heunggongvirae</taxon>
        <taxon>Uroviricota</taxon>
        <taxon>Caudoviricetes</taxon>
        <taxon>Peduoviridae</taxon>
        <taxon>Maltschvirus</taxon>
        <taxon>Maltschvirus maltsch</taxon>
    </lineage>
</organism>
<gene>
    <name evidence="1" type="ORF">UFOVP1619_48</name>
</gene>
<evidence type="ECO:0000313" key="1">
    <source>
        <dbReference type="EMBL" id="CAB4219447.1"/>
    </source>
</evidence>
<proteinExistence type="predicted"/>
<sequence>MTPTHPAFDPANMGLFDAIIGGNQDLKPAVGSDCNDLRLGQFGVPAPLASVRGAMRDPVRLVTLRRVPSQVADMVVLWISVVVASLHAIGARANKSFQHQGVRLANFLLAILPQSQKWPLIRIADCDGFYFVCLSVFYSSKIGHFINALVAYNIAPIFHRSNHIAVKGMLQYGAI</sequence>
<protein>
    <submittedName>
        <fullName evidence="1">Uncharacterized protein</fullName>
    </submittedName>
</protein>
<name>A0A6J5SYG9_9CAUD</name>
<dbReference type="EMBL" id="LR797479">
    <property type="protein sequence ID" value="CAB4219447.1"/>
    <property type="molecule type" value="Genomic_DNA"/>
</dbReference>